<evidence type="ECO:0000256" key="4">
    <source>
        <dbReference type="ARBA" id="ARBA00022679"/>
    </source>
</evidence>
<keyword evidence="4" id="KW-0808">Transferase</keyword>
<dbReference type="InterPro" id="IPR050297">
    <property type="entry name" value="LipidA_mod_glycosyltrf_83"/>
</dbReference>
<evidence type="ECO:0000256" key="6">
    <source>
        <dbReference type="ARBA" id="ARBA00022989"/>
    </source>
</evidence>
<evidence type="ECO:0000259" key="9">
    <source>
        <dbReference type="Pfam" id="PF13231"/>
    </source>
</evidence>
<evidence type="ECO:0000256" key="2">
    <source>
        <dbReference type="ARBA" id="ARBA00022475"/>
    </source>
</evidence>
<sequence length="559" mass="61153">MPITTGRRDATDAPASARIRSRLPRFTLNPWFWFVIVLAGGSVLRLVGLGWGLPLQLHPDEWVVVRGAIDMAERNSFEPAAFSRPDHLEIQLTYFAYMLYGYLVHGAPPELVYADDQAPFYLIARAVIAVLGILCIPLGMMIGRRLSPRIGVLTAATIAFFPPLISNSHYATPDVPLVLAGLIVVYACMRYMESPRWVWLLSACAAVAVGFIAKYPGALAGVIVAACVIVAGLRDHAGRRTVAHLLVAPVAFLVCVFVLSPVLFTNFTAVREQLVGQNSTGHLGADGLGFFGNLGFYADDGFQYFGVLMTLLALLGAWCLVTQRVLIALPYLIGVVMWLGISVLTLHWNRWGLPMYTTVLLLAPVGMAHLADALRAARLRRVAAPVAATVVGIVLANQIATSAAALVGFTAPDNRAEALKYFEANGITQDNTVYEGYTPLLPGAPWPIFDSFETVDGRLRVSADDERAPRARYVVTSSGMYGRYLREARYAREQEFYEQLDEQFVEVRRWSSSNIDAAVTPLEPLNVVRQLRHVARGVAGDVTAGPTIVLYEIPDPARR</sequence>
<feature type="transmembrane region" description="Helical" evidence="8">
    <location>
        <begin position="354"/>
        <end position="374"/>
    </location>
</feature>
<feature type="transmembrane region" description="Helical" evidence="8">
    <location>
        <begin position="245"/>
        <end position="264"/>
    </location>
</feature>
<dbReference type="Proteomes" id="UP000774283">
    <property type="component" value="Unassembled WGS sequence"/>
</dbReference>
<feature type="transmembrane region" description="Helical" evidence="8">
    <location>
        <begin position="171"/>
        <end position="189"/>
    </location>
</feature>
<dbReference type="GO" id="GO:0005886">
    <property type="term" value="C:plasma membrane"/>
    <property type="evidence" value="ECO:0007669"/>
    <property type="project" value="UniProtKB-SubCell"/>
</dbReference>
<dbReference type="GO" id="GO:0009103">
    <property type="term" value="P:lipopolysaccharide biosynthetic process"/>
    <property type="evidence" value="ECO:0007669"/>
    <property type="project" value="UniProtKB-ARBA"/>
</dbReference>
<evidence type="ECO:0000256" key="3">
    <source>
        <dbReference type="ARBA" id="ARBA00022676"/>
    </source>
</evidence>
<evidence type="ECO:0000313" key="11">
    <source>
        <dbReference type="Proteomes" id="UP000774283"/>
    </source>
</evidence>
<organism evidence="10 11">
    <name type="scientific">Sanguibacter hominis ATCC BAA-789</name>
    <dbReference type="NCBI Taxonomy" id="1312740"/>
    <lineage>
        <taxon>Bacteria</taxon>
        <taxon>Bacillati</taxon>
        <taxon>Actinomycetota</taxon>
        <taxon>Actinomycetes</taxon>
        <taxon>Micrococcales</taxon>
        <taxon>Sanguibacteraceae</taxon>
        <taxon>Sanguibacter</taxon>
    </lineage>
</organism>
<protein>
    <submittedName>
        <fullName evidence="10">Phospholipid carrier-dependent glycosyltransferase</fullName>
    </submittedName>
</protein>
<keyword evidence="5 8" id="KW-0812">Transmembrane</keyword>
<dbReference type="PANTHER" id="PTHR33908:SF11">
    <property type="entry name" value="MEMBRANE PROTEIN"/>
    <property type="match status" value="1"/>
</dbReference>
<evidence type="ECO:0000256" key="8">
    <source>
        <dbReference type="SAM" id="Phobius"/>
    </source>
</evidence>
<reference evidence="10 11" key="1">
    <citation type="submission" date="2020-04" db="EMBL/GenBank/DDBJ databases">
        <title>MicrobeNet Type strains.</title>
        <authorList>
            <person name="Nicholson A.C."/>
        </authorList>
    </citation>
    <scope>NUCLEOTIDE SEQUENCE [LARGE SCALE GENOMIC DNA]</scope>
    <source>
        <strain evidence="10 11">ATCC BAA-789</strain>
    </source>
</reference>
<feature type="transmembrane region" description="Helical" evidence="8">
    <location>
        <begin position="196"/>
        <end position="212"/>
    </location>
</feature>
<comment type="caution">
    <text evidence="10">The sequence shown here is derived from an EMBL/GenBank/DDBJ whole genome shotgun (WGS) entry which is preliminary data.</text>
</comment>
<keyword evidence="2" id="KW-1003">Cell membrane</keyword>
<dbReference type="RefSeq" id="WP_168447671.1">
    <property type="nucleotide sequence ID" value="NZ_JAAXOW010000003.1"/>
</dbReference>
<feature type="transmembrane region" description="Helical" evidence="8">
    <location>
        <begin position="328"/>
        <end position="348"/>
    </location>
</feature>
<feature type="transmembrane region" description="Helical" evidence="8">
    <location>
        <begin position="218"/>
        <end position="233"/>
    </location>
</feature>
<dbReference type="InterPro" id="IPR038731">
    <property type="entry name" value="RgtA/B/C-like"/>
</dbReference>
<evidence type="ECO:0000256" key="1">
    <source>
        <dbReference type="ARBA" id="ARBA00004651"/>
    </source>
</evidence>
<dbReference type="GO" id="GO:0016763">
    <property type="term" value="F:pentosyltransferase activity"/>
    <property type="evidence" value="ECO:0007669"/>
    <property type="project" value="TreeGrafter"/>
</dbReference>
<feature type="transmembrane region" description="Helical" evidence="8">
    <location>
        <begin position="386"/>
        <end position="409"/>
    </location>
</feature>
<keyword evidence="6 8" id="KW-1133">Transmembrane helix</keyword>
<keyword evidence="7 8" id="KW-0472">Membrane</keyword>
<keyword evidence="3" id="KW-0328">Glycosyltransferase</keyword>
<dbReference type="EMBL" id="JAAXOW010000003">
    <property type="protein sequence ID" value="NKX93596.1"/>
    <property type="molecule type" value="Genomic_DNA"/>
</dbReference>
<evidence type="ECO:0000256" key="7">
    <source>
        <dbReference type="ARBA" id="ARBA00023136"/>
    </source>
</evidence>
<evidence type="ECO:0000256" key="5">
    <source>
        <dbReference type="ARBA" id="ARBA00022692"/>
    </source>
</evidence>
<dbReference type="PANTHER" id="PTHR33908">
    <property type="entry name" value="MANNOSYLTRANSFERASE YKCB-RELATED"/>
    <property type="match status" value="1"/>
</dbReference>
<dbReference type="AlphaFoldDB" id="A0A9X5FBU6"/>
<feature type="transmembrane region" description="Helical" evidence="8">
    <location>
        <begin position="302"/>
        <end position="321"/>
    </location>
</feature>
<comment type="subcellular location">
    <subcellularLocation>
        <location evidence="1">Cell membrane</location>
        <topology evidence="1">Multi-pass membrane protein</topology>
    </subcellularLocation>
</comment>
<keyword evidence="11" id="KW-1185">Reference proteome</keyword>
<feature type="domain" description="Glycosyltransferase RgtA/B/C/D-like" evidence="9">
    <location>
        <begin position="125"/>
        <end position="258"/>
    </location>
</feature>
<dbReference type="Pfam" id="PF13231">
    <property type="entry name" value="PMT_2"/>
    <property type="match status" value="1"/>
</dbReference>
<name>A0A9X5FBU6_9MICO</name>
<accession>A0A9X5FBU6</accession>
<evidence type="ECO:0000313" key="10">
    <source>
        <dbReference type="EMBL" id="NKX93596.1"/>
    </source>
</evidence>
<gene>
    <name evidence="10" type="ORF">HF995_09980</name>
</gene>
<feature type="transmembrane region" description="Helical" evidence="8">
    <location>
        <begin position="31"/>
        <end position="53"/>
    </location>
</feature>
<proteinExistence type="predicted"/>
<feature type="transmembrane region" description="Helical" evidence="8">
    <location>
        <begin position="118"/>
        <end position="139"/>
    </location>
</feature>